<protein>
    <submittedName>
        <fullName evidence="2">AAA family ATPase</fullName>
    </submittedName>
</protein>
<evidence type="ECO:0000313" key="3">
    <source>
        <dbReference type="Proteomes" id="UP001169760"/>
    </source>
</evidence>
<evidence type="ECO:0000259" key="1">
    <source>
        <dbReference type="Pfam" id="PF00004"/>
    </source>
</evidence>
<name>A0AAW7XFP9_9GAMM</name>
<dbReference type="InterPro" id="IPR027417">
    <property type="entry name" value="P-loop_NTPase"/>
</dbReference>
<dbReference type="GO" id="GO:0005524">
    <property type="term" value="F:ATP binding"/>
    <property type="evidence" value="ECO:0007669"/>
    <property type="project" value="InterPro"/>
</dbReference>
<evidence type="ECO:0000313" key="2">
    <source>
        <dbReference type="EMBL" id="MDO6425338.1"/>
    </source>
</evidence>
<dbReference type="Pfam" id="PF00004">
    <property type="entry name" value="AAA"/>
    <property type="match status" value="1"/>
</dbReference>
<dbReference type="SUPFAM" id="SSF52540">
    <property type="entry name" value="P-loop containing nucleoside triphosphate hydrolases"/>
    <property type="match status" value="1"/>
</dbReference>
<organism evidence="2 3">
    <name type="scientific">Saccharophagus degradans</name>
    <dbReference type="NCBI Taxonomy" id="86304"/>
    <lineage>
        <taxon>Bacteria</taxon>
        <taxon>Pseudomonadati</taxon>
        <taxon>Pseudomonadota</taxon>
        <taxon>Gammaproteobacteria</taxon>
        <taxon>Cellvibrionales</taxon>
        <taxon>Cellvibrionaceae</taxon>
        <taxon>Saccharophagus</taxon>
    </lineage>
</organism>
<sequence>PKVLSSFVRNKLIDQVYLPLFGDNLSKQLGTVGDNKRTDRMGMLLLISPPGYGKTTLMEYISERLGLIFMKINGPA</sequence>
<feature type="non-terminal residue" evidence="2">
    <location>
        <position position="1"/>
    </location>
</feature>
<dbReference type="AlphaFoldDB" id="A0AAW7XFP9"/>
<gene>
    <name evidence="2" type="ORF">Q4521_22895</name>
</gene>
<dbReference type="Proteomes" id="UP001169760">
    <property type="component" value="Unassembled WGS sequence"/>
</dbReference>
<dbReference type="InterPro" id="IPR003959">
    <property type="entry name" value="ATPase_AAA_core"/>
</dbReference>
<dbReference type="EMBL" id="JAUOPB010000654">
    <property type="protein sequence ID" value="MDO6425338.1"/>
    <property type="molecule type" value="Genomic_DNA"/>
</dbReference>
<accession>A0AAW7XFP9</accession>
<feature type="domain" description="ATPase AAA-type core" evidence="1">
    <location>
        <begin position="44"/>
        <end position="75"/>
    </location>
</feature>
<reference evidence="2" key="1">
    <citation type="submission" date="2023-07" db="EMBL/GenBank/DDBJ databases">
        <title>Genome content predicts the carbon catabolic preferences of heterotrophic bacteria.</title>
        <authorList>
            <person name="Gralka M."/>
        </authorList>
    </citation>
    <scope>NUCLEOTIDE SEQUENCE</scope>
    <source>
        <strain evidence="2">I3M17_2</strain>
    </source>
</reference>
<dbReference type="RefSeq" id="WP_303494849.1">
    <property type="nucleotide sequence ID" value="NZ_JAUOPB010000654.1"/>
</dbReference>
<comment type="caution">
    <text evidence="2">The sequence shown here is derived from an EMBL/GenBank/DDBJ whole genome shotgun (WGS) entry which is preliminary data.</text>
</comment>
<feature type="non-terminal residue" evidence="2">
    <location>
        <position position="76"/>
    </location>
</feature>
<dbReference type="Gene3D" id="3.40.50.300">
    <property type="entry name" value="P-loop containing nucleotide triphosphate hydrolases"/>
    <property type="match status" value="1"/>
</dbReference>
<dbReference type="GO" id="GO:0016887">
    <property type="term" value="F:ATP hydrolysis activity"/>
    <property type="evidence" value="ECO:0007669"/>
    <property type="project" value="InterPro"/>
</dbReference>
<proteinExistence type="predicted"/>